<evidence type="ECO:0000313" key="2">
    <source>
        <dbReference type="Proteomes" id="UP001652662"/>
    </source>
</evidence>
<keyword evidence="2" id="KW-1185">Reference proteome</keyword>
<name>A0ABM4L547_EQUPR</name>
<dbReference type="GeneID" id="103554214"/>
<organism evidence="2 3">
    <name type="scientific">Equus przewalskii</name>
    <name type="common">Przewalski's horse</name>
    <name type="synonym">Equus caballus przewalskii</name>
    <dbReference type="NCBI Taxonomy" id="9798"/>
    <lineage>
        <taxon>Eukaryota</taxon>
        <taxon>Metazoa</taxon>
        <taxon>Chordata</taxon>
        <taxon>Craniata</taxon>
        <taxon>Vertebrata</taxon>
        <taxon>Euteleostomi</taxon>
        <taxon>Mammalia</taxon>
        <taxon>Eutheria</taxon>
        <taxon>Laurasiatheria</taxon>
        <taxon>Perissodactyla</taxon>
        <taxon>Equidae</taxon>
        <taxon>Equus</taxon>
    </lineage>
</organism>
<feature type="region of interest" description="Disordered" evidence="1">
    <location>
        <begin position="68"/>
        <end position="130"/>
    </location>
</feature>
<evidence type="ECO:0000313" key="3">
    <source>
        <dbReference type="RefSeq" id="XP_070435566.1"/>
    </source>
</evidence>
<protein>
    <submittedName>
        <fullName evidence="3">Uncharacterized protein</fullName>
    </submittedName>
</protein>
<dbReference type="Proteomes" id="UP001652662">
    <property type="component" value="Chromosome 17"/>
</dbReference>
<proteinExistence type="predicted"/>
<accession>A0ABM4L547</accession>
<dbReference type="RefSeq" id="XP_070435566.1">
    <property type="nucleotide sequence ID" value="XM_070579465.1"/>
</dbReference>
<evidence type="ECO:0000256" key="1">
    <source>
        <dbReference type="SAM" id="MobiDB-lite"/>
    </source>
</evidence>
<reference evidence="3" key="1">
    <citation type="submission" date="2025-08" db="UniProtKB">
        <authorList>
            <consortium name="RefSeq"/>
        </authorList>
    </citation>
    <scope>IDENTIFICATION</scope>
    <source>
        <tissue evidence="3">Blood</tissue>
    </source>
</reference>
<feature type="compositionally biased region" description="Low complexity" evidence="1">
    <location>
        <begin position="87"/>
        <end position="100"/>
    </location>
</feature>
<gene>
    <name evidence="3" type="primary">LOC103554214</name>
</gene>
<sequence length="245" mass="25941">MIQGTLQRLASGNLPQKLTGVARKVRDRRHWKAVEGGNLKDTVGTRAAYVQTPAKAWSQSNYWRAWAQPRAGNPQLPRSRRGRSAIATARAPPLPAQRAASGCGPRGARPDCEEGVEPTYPAPGSKERERADAHHAKQTLLYLRLISHHEALTFKVLVPQSRATGSLTATAMSRLPSAAGLPHACKEDGGPPGSPCGTSGRGFEHAEAGAALRACAPAPGSHGSRSPALALRKLGDKVQQGVRPC</sequence>